<dbReference type="SMART" id="SM00387">
    <property type="entry name" value="HATPase_c"/>
    <property type="match status" value="1"/>
</dbReference>
<dbReference type="InterPro" id="IPR005467">
    <property type="entry name" value="His_kinase_dom"/>
</dbReference>
<dbReference type="EMBL" id="VGJX01000417">
    <property type="protein sequence ID" value="MBM3275029.1"/>
    <property type="molecule type" value="Genomic_DNA"/>
</dbReference>
<keyword evidence="6" id="KW-0004">4Fe-4S</keyword>
<evidence type="ECO:0000256" key="1">
    <source>
        <dbReference type="ARBA" id="ARBA00000085"/>
    </source>
</evidence>
<dbReference type="Proteomes" id="UP000703893">
    <property type="component" value="Unassembled WGS sequence"/>
</dbReference>
<keyword evidence="11" id="KW-0547">Nucleotide-binding</keyword>
<accession>A0A938BNB4</accession>
<keyword evidence="15" id="KW-0902">Two-component regulatory system</keyword>
<dbReference type="InterPro" id="IPR036890">
    <property type="entry name" value="HATPase_C_sf"/>
</dbReference>
<evidence type="ECO:0000256" key="13">
    <source>
        <dbReference type="ARBA" id="ARBA00022840"/>
    </source>
</evidence>
<evidence type="ECO:0000256" key="14">
    <source>
        <dbReference type="ARBA" id="ARBA00023004"/>
    </source>
</evidence>
<evidence type="ECO:0000256" key="18">
    <source>
        <dbReference type="ARBA" id="ARBA00030800"/>
    </source>
</evidence>
<evidence type="ECO:0000256" key="17">
    <source>
        <dbReference type="ARBA" id="ARBA00024827"/>
    </source>
</evidence>
<dbReference type="GO" id="GO:0046872">
    <property type="term" value="F:metal ion binding"/>
    <property type="evidence" value="ECO:0007669"/>
    <property type="project" value="UniProtKB-KW"/>
</dbReference>
<evidence type="ECO:0000259" key="19">
    <source>
        <dbReference type="PROSITE" id="PS50109"/>
    </source>
</evidence>
<comment type="subcellular location">
    <subcellularLocation>
        <location evidence="3">Cytoplasm</location>
    </subcellularLocation>
</comment>
<dbReference type="Gene3D" id="3.30.565.10">
    <property type="entry name" value="Histidine kinase-like ATPase, C-terminal domain"/>
    <property type="match status" value="1"/>
</dbReference>
<proteinExistence type="predicted"/>
<keyword evidence="7" id="KW-0963">Cytoplasm</keyword>
<dbReference type="Gene3D" id="1.20.5.1930">
    <property type="match status" value="1"/>
</dbReference>
<gene>
    <name evidence="20" type="ORF">FJZ00_07740</name>
</gene>
<evidence type="ECO:0000256" key="16">
    <source>
        <dbReference type="ARBA" id="ARBA00023014"/>
    </source>
</evidence>
<evidence type="ECO:0000256" key="5">
    <source>
        <dbReference type="ARBA" id="ARBA00017322"/>
    </source>
</evidence>
<reference evidence="20 21" key="1">
    <citation type="submission" date="2019-03" db="EMBL/GenBank/DDBJ databases">
        <title>Lake Tanganyika Metagenome-Assembled Genomes (MAGs).</title>
        <authorList>
            <person name="Tran P."/>
        </authorList>
    </citation>
    <scope>NUCLEOTIDE SEQUENCE [LARGE SCALE GENOMIC DNA]</scope>
    <source>
        <strain evidence="20">K_DeepCast_65m_m2_236</strain>
    </source>
</reference>
<comment type="cofactor">
    <cofactor evidence="2">
        <name>[4Fe-4S] cluster</name>
        <dbReference type="ChEBI" id="CHEBI:49883"/>
    </cofactor>
</comment>
<name>A0A938BNB4_9BACT</name>
<dbReference type="GO" id="GO:0016020">
    <property type="term" value="C:membrane"/>
    <property type="evidence" value="ECO:0007669"/>
    <property type="project" value="InterPro"/>
</dbReference>
<comment type="caution">
    <text evidence="20">The sequence shown here is derived from an EMBL/GenBank/DDBJ whole genome shotgun (WGS) entry which is preliminary data.</text>
</comment>
<evidence type="ECO:0000256" key="8">
    <source>
        <dbReference type="ARBA" id="ARBA00022553"/>
    </source>
</evidence>
<comment type="function">
    <text evidence="17">Member of the two-component regulatory system NreB/NreC involved in the control of dissimilatory nitrate/nitrite reduction in response to oxygen. NreB functions as a direct oxygen sensor histidine kinase which is autophosphorylated, in the absence of oxygen, probably at the conserved histidine residue, and transfers its phosphate group probably to a conserved aspartate residue of NreC. NreB/NreC activates the expression of the nitrate (narGHJI) and nitrite (nir) reductase operons, as well as the putative nitrate transporter gene narT.</text>
</comment>
<evidence type="ECO:0000256" key="12">
    <source>
        <dbReference type="ARBA" id="ARBA00022777"/>
    </source>
</evidence>
<protein>
    <recommendedName>
        <fullName evidence="5">Oxygen sensor histidine kinase NreB</fullName>
        <ecNumber evidence="4">2.7.13.3</ecNumber>
    </recommendedName>
    <alternativeName>
        <fullName evidence="18">Nitrogen regulation protein B</fullName>
    </alternativeName>
</protein>
<evidence type="ECO:0000256" key="6">
    <source>
        <dbReference type="ARBA" id="ARBA00022485"/>
    </source>
</evidence>
<feature type="domain" description="Histidine kinase" evidence="19">
    <location>
        <begin position="118"/>
        <end position="208"/>
    </location>
</feature>
<dbReference type="Pfam" id="PF02518">
    <property type="entry name" value="HATPase_c"/>
    <property type="match status" value="1"/>
</dbReference>
<keyword evidence="13" id="KW-0067">ATP-binding</keyword>
<keyword evidence="12 20" id="KW-0418">Kinase</keyword>
<dbReference type="CDD" id="cd16917">
    <property type="entry name" value="HATPase_UhpB-NarQ-NarX-like"/>
    <property type="match status" value="1"/>
</dbReference>
<dbReference type="InterPro" id="IPR011712">
    <property type="entry name" value="Sig_transdc_His_kin_sub3_dim/P"/>
</dbReference>
<evidence type="ECO:0000256" key="10">
    <source>
        <dbReference type="ARBA" id="ARBA00022723"/>
    </source>
</evidence>
<dbReference type="SUPFAM" id="SSF55874">
    <property type="entry name" value="ATPase domain of HSP90 chaperone/DNA topoisomerase II/histidine kinase"/>
    <property type="match status" value="1"/>
</dbReference>
<dbReference type="PANTHER" id="PTHR24421">
    <property type="entry name" value="NITRATE/NITRITE SENSOR PROTEIN NARX-RELATED"/>
    <property type="match status" value="1"/>
</dbReference>
<dbReference type="GO" id="GO:0046983">
    <property type="term" value="F:protein dimerization activity"/>
    <property type="evidence" value="ECO:0007669"/>
    <property type="project" value="InterPro"/>
</dbReference>
<evidence type="ECO:0000313" key="20">
    <source>
        <dbReference type="EMBL" id="MBM3275029.1"/>
    </source>
</evidence>
<keyword evidence="8" id="KW-0597">Phosphoprotein</keyword>
<keyword evidence="10" id="KW-0479">Metal-binding</keyword>
<evidence type="ECO:0000313" key="21">
    <source>
        <dbReference type="Proteomes" id="UP000703893"/>
    </source>
</evidence>
<dbReference type="PRINTS" id="PR00344">
    <property type="entry name" value="BCTRLSENSOR"/>
</dbReference>
<dbReference type="GO" id="GO:0000155">
    <property type="term" value="F:phosphorelay sensor kinase activity"/>
    <property type="evidence" value="ECO:0007669"/>
    <property type="project" value="InterPro"/>
</dbReference>
<keyword evidence="14" id="KW-0408">Iron</keyword>
<evidence type="ECO:0000256" key="3">
    <source>
        <dbReference type="ARBA" id="ARBA00004496"/>
    </source>
</evidence>
<dbReference type="GO" id="GO:0005524">
    <property type="term" value="F:ATP binding"/>
    <property type="evidence" value="ECO:0007669"/>
    <property type="project" value="UniProtKB-KW"/>
</dbReference>
<evidence type="ECO:0000256" key="7">
    <source>
        <dbReference type="ARBA" id="ARBA00022490"/>
    </source>
</evidence>
<dbReference type="InterPro" id="IPR050482">
    <property type="entry name" value="Sensor_HK_TwoCompSys"/>
</dbReference>
<evidence type="ECO:0000256" key="2">
    <source>
        <dbReference type="ARBA" id="ARBA00001966"/>
    </source>
</evidence>
<dbReference type="PROSITE" id="PS50109">
    <property type="entry name" value="HIS_KIN"/>
    <property type="match status" value="1"/>
</dbReference>
<keyword evidence="16" id="KW-0411">Iron-sulfur</keyword>
<organism evidence="20 21">
    <name type="scientific">Candidatus Tanganyikabacteria bacterium</name>
    <dbReference type="NCBI Taxonomy" id="2961651"/>
    <lineage>
        <taxon>Bacteria</taxon>
        <taxon>Bacillati</taxon>
        <taxon>Candidatus Sericytochromatia</taxon>
        <taxon>Candidatus Tanganyikabacteria</taxon>
    </lineage>
</organism>
<evidence type="ECO:0000256" key="9">
    <source>
        <dbReference type="ARBA" id="ARBA00022679"/>
    </source>
</evidence>
<dbReference type="AlphaFoldDB" id="A0A938BNB4"/>
<dbReference type="InterPro" id="IPR004358">
    <property type="entry name" value="Sig_transdc_His_kin-like_C"/>
</dbReference>
<evidence type="ECO:0000256" key="4">
    <source>
        <dbReference type="ARBA" id="ARBA00012438"/>
    </source>
</evidence>
<dbReference type="GO" id="GO:0005737">
    <property type="term" value="C:cytoplasm"/>
    <property type="evidence" value="ECO:0007669"/>
    <property type="project" value="UniProtKB-SubCell"/>
</dbReference>
<dbReference type="EC" id="2.7.13.3" evidence="4"/>
<comment type="catalytic activity">
    <reaction evidence="1">
        <text>ATP + protein L-histidine = ADP + protein N-phospho-L-histidine.</text>
        <dbReference type="EC" id="2.7.13.3"/>
    </reaction>
</comment>
<evidence type="ECO:0000256" key="15">
    <source>
        <dbReference type="ARBA" id="ARBA00023012"/>
    </source>
</evidence>
<dbReference type="InterPro" id="IPR003594">
    <property type="entry name" value="HATPase_dom"/>
</dbReference>
<evidence type="ECO:0000256" key="11">
    <source>
        <dbReference type="ARBA" id="ARBA00022741"/>
    </source>
</evidence>
<dbReference type="PANTHER" id="PTHR24421:SF10">
    <property type="entry name" value="NITRATE_NITRITE SENSOR PROTEIN NARQ"/>
    <property type="match status" value="1"/>
</dbReference>
<keyword evidence="9" id="KW-0808">Transferase</keyword>
<dbReference type="Pfam" id="PF07730">
    <property type="entry name" value="HisKA_3"/>
    <property type="match status" value="1"/>
</dbReference>
<feature type="non-terminal residue" evidence="20">
    <location>
        <position position="1"/>
    </location>
</feature>
<sequence>KLLKAQDQERQRIARELHDDMTQRLAVLAVEIGSLGRTGPSNAPIQAHIEGLRKAAAQLAEDIHHFAYRLHPSLLEHLGLEAAIRDHVDDFSRRSGLKVQYLQRDVPRSLSMDVATCLYRVTQESLQNVLKHAEASEVLVRLLGTAKGIGVCIHDNGKGFDPEPDGTASRGLGLISMEERVRPFQGTFRIRSSPGKGTEVHAWVPVEDVTRET</sequence>
<dbReference type="GO" id="GO:0051539">
    <property type="term" value="F:4 iron, 4 sulfur cluster binding"/>
    <property type="evidence" value="ECO:0007669"/>
    <property type="project" value="UniProtKB-KW"/>
</dbReference>